<gene>
    <name evidence="2" type="ORF">PSON_ATCC_30995.1.T1620009</name>
</gene>
<accession>A0A8S1RDH5</accession>
<comment type="caution">
    <text evidence="2">The sequence shown here is derived from an EMBL/GenBank/DDBJ whole genome shotgun (WGS) entry which is preliminary data.</text>
</comment>
<proteinExistence type="predicted"/>
<reference evidence="2" key="1">
    <citation type="submission" date="2021-01" db="EMBL/GenBank/DDBJ databases">
        <authorList>
            <consortium name="Genoscope - CEA"/>
            <person name="William W."/>
        </authorList>
    </citation>
    <scope>NUCLEOTIDE SEQUENCE</scope>
</reference>
<sequence>MLKGVKVRKVYEDEIDEPAREKKVKILESQFHKQKIREKGQQFDDIDEDEEKSDRQKTKEERNKENQKKGEMLFQQRQLQKAISECEFCLSNEKLKQQCYACLAKIKILQFLHTLINSADGTCFKYQRCRR</sequence>
<dbReference type="OrthoDB" id="2113965at2759"/>
<name>A0A8S1RDH5_9CILI</name>
<evidence type="ECO:0000256" key="1">
    <source>
        <dbReference type="SAM" id="MobiDB-lite"/>
    </source>
</evidence>
<feature type="region of interest" description="Disordered" evidence="1">
    <location>
        <begin position="34"/>
        <end position="71"/>
    </location>
</feature>
<feature type="compositionally biased region" description="Basic and acidic residues" evidence="1">
    <location>
        <begin position="52"/>
        <end position="71"/>
    </location>
</feature>
<protein>
    <submittedName>
        <fullName evidence="2">Uncharacterized protein</fullName>
    </submittedName>
</protein>
<dbReference type="EMBL" id="CAJJDN010000162">
    <property type="protein sequence ID" value="CAD8125747.1"/>
    <property type="molecule type" value="Genomic_DNA"/>
</dbReference>
<organism evidence="2 3">
    <name type="scientific">Paramecium sonneborni</name>
    <dbReference type="NCBI Taxonomy" id="65129"/>
    <lineage>
        <taxon>Eukaryota</taxon>
        <taxon>Sar</taxon>
        <taxon>Alveolata</taxon>
        <taxon>Ciliophora</taxon>
        <taxon>Intramacronucleata</taxon>
        <taxon>Oligohymenophorea</taxon>
        <taxon>Peniculida</taxon>
        <taxon>Parameciidae</taxon>
        <taxon>Paramecium</taxon>
    </lineage>
</organism>
<keyword evidence="3" id="KW-1185">Reference proteome</keyword>
<dbReference type="Proteomes" id="UP000692954">
    <property type="component" value="Unassembled WGS sequence"/>
</dbReference>
<evidence type="ECO:0000313" key="3">
    <source>
        <dbReference type="Proteomes" id="UP000692954"/>
    </source>
</evidence>
<dbReference type="AlphaFoldDB" id="A0A8S1RDH5"/>
<evidence type="ECO:0000313" key="2">
    <source>
        <dbReference type="EMBL" id="CAD8125747.1"/>
    </source>
</evidence>